<keyword evidence="7 9" id="KW-0472">Membrane</keyword>
<evidence type="ECO:0000313" key="12">
    <source>
        <dbReference type="Proteomes" id="UP000317494"/>
    </source>
</evidence>
<dbReference type="GO" id="GO:0005774">
    <property type="term" value="C:vacuolar membrane"/>
    <property type="evidence" value="ECO:0007669"/>
    <property type="project" value="UniProtKB-ARBA"/>
</dbReference>
<dbReference type="PANTHER" id="PTHR31503:SF10">
    <property type="entry name" value="VNX1 PROTEIN"/>
    <property type="match status" value="1"/>
</dbReference>
<gene>
    <name evidence="11" type="ORF">SeMB42_g00149</name>
</gene>
<feature type="transmembrane region" description="Helical" evidence="9">
    <location>
        <begin position="691"/>
        <end position="711"/>
    </location>
</feature>
<evidence type="ECO:0000256" key="7">
    <source>
        <dbReference type="ARBA" id="ARBA00023136"/>
    </source>
</evidence>
<feature type="region of interest" description="Disordered" evidence="8">
    <location>
        <begin position="1"/>
        <end position="143"/>
    </location>
</feature>
<feature type="compositionally biased region" description="Polar residues" evidence="8">
    <location>
        <begin position="49"/>
        <end position="59"/>
    </location>
</feature>
<evidence type="ECO:0000256" key="5">
    <source>
        <dbReference type="ARBA" id="ARBA00022989"/>
    </source>
</evidence>
<feature type="compositionally biased region" description="Acidic residues" evidence="8">
    <location>
        <begin position="119"/>
        <end position="141"/>
    </location>
</feature>
<feature type="transmembrane region" description="Helical" evidence="9">
    <location>
        <begin position="767"/>
        <end position="787"/>
    </location>
</feature>
<dbReference type="InterPro" id="IPR004713">
    <property type="entry name" value="CaH_exchang"/>
</dbReference>
<dbReference type="VEuPathDB" id="FungiDB:SeMB42_g00149"/>
<feature type="compositionally biased region" description="Basic residues" evidence="8">
    <location>
        <begin position="799"/>
        <end position="811"/>
    </location>
</feature>
<sequence>MRFPRLRGRAPAALHGIHSADAVPLATSNQAHARRSSSSSSGKAANQRLRASTVSSPSSHAEAEAEAETGAGRPLTPWHTSSDNHHWSDDDDDDDEDNDDQDDQDDTSHQLQQAYAFDVQEDDANNDDDDNDGNHDDDEEERTVKDVQEAINIQHPFGLRLWKPALYKKQRSIAAATYLALHADPNASPENRERHLSLGNIAWLLFCGWWMCLVYLTVALMGLAPLALIGSFAKNAVCCCLGPRKSASGIPRAQGWLPYNVCLELEALWDYARVLINLATYVLWPFGQYIAKSRLEHNASGTGNVYLRHDRGERSGLLSAHADHESEPPTPRIATVGHGSRSKRHSRSQPLSPFLNRKSKTRATVSDDAAEYLEEDYLDSEPYSARPLTSGNLWPSSVRDCIIPRSLKRAWASGIKGMVFFAFIILIIAPMHLMVSALCWFCVVSIPMAKLNYVLIKHLLRHPLRLSAHPVSHFGKSSSVAATSSRSDADTSPLFTRTPRSCAQRPTSILFFNRVSETFLNEANEAGEDYDRGFDVVLCTYNAIGLQYYKYTFDGINIILINLLSLVLFALVDFYLIAPRTTPPHSGIGSHSLLFFCALVSVIPLAYMIGMAVSSITAHSGSLALGAVVNATFGSIVEVVLYALALVKGKNKMVEGSIIGSLLCGVLLLPSVSMISGGFKRKERRFNAKAAGVTSAMLIVSLIGVFAPTIFQEIYGTFQLRCRACPGTASTLNAGINEVGGLTCRQCTYSQPHPTLDPVYIFKTRPLMYACAFALVLTYMVGLWFTLRTHSAHIYPTTNKKKERRHQRGKWAQRPVSNHQISSIHNSPQAAAPPPILVSPTAASASGNTGHLNIQTSPSPAPPNKQVWKGGVISRGRRPPISLDIGLQSPPLAPASRLSLINTSNVNGNNPAVTRPPPFPHTSPAATTSAPIIVRPDPPILLDELSSAYDSDDSDEDHAGGHDAPNWSQLKSCTVLLTATVAFSLIADVLIDSVDVVLKDFDIDEKFLGLTLFSLVPSVTEFYVETCAFTIDREGKLQTPSWSLSARYINSFKQKTAILVVWVCR</sequence>
<comment type="similarity">
    <text evidence="2">Belongs to the Ca(2+):cation antiporter (CaCA) (TC 2.A.19) family.</text>
</comment>
<feature type="transmembrane region" description="Helical" evidence="9">
    <location>
        <begin position="556"/>
        <end position="578"/>
    </location>
</feature>
<evidence type="ECO:0000259" key="10">
    <source>
        <dbReference type="Pfam" id="PF01699"/>
    </source>
</evidence>
<feature type="transmembrane region" description="Helical" evidence="9">
    <location>
        <begin position="201"/>
        <end position="224"/>
    </location>
</feature>
<accession>A0A507DUW1</accession>
<evidence type="ECO:0000256" key="4">
    <source>
        <dbReference type="ARBA" id="ARBA00022692"/>
    </source>
</evidence>
<dbReference type="Pfam" id="PF01699">
    <property type="entry name" value="Na_Ca_ex"/>
    <property type="match status" value="2"/>
</dbReference>
<dbReference type="GO" id="GO:0012505">
    <property type="term" value="C:endomembrane system"/>
    <property type="evidence" value="ECO:0007669"/>
    <property type="project" value="UniProtKB-SubCell"/>
</dbReference>
<evidence type="ECO:0000256" key="2">
    <source>
        <dbReference type="ARBA" id="ARBA00008170"/>
    </source>
</evidence>
<feature type="region of interest" description="Disordered" evidence="8">
    <location>
        <begin position="797"/>
        <end position="865"/>
    </location>
</feature>
<evidence type="ECO:0000256" key="6">
    <source>
        <dbReference type="ARBA" id="ARBA00023065"/>
    </source>
</evidence>
<evidence type="ECO:0000256" key="3">
    <source>
        <dbReference type="ARBA" id="ARBA00022448"/>
    </source>
</evidence>
<feature type="compositionally biased region" description="Polar residues" evidence="8">
    <location>
        <begin position="841"/>
        <end position="858"/>
    </location>
</feature>
<feature type="domain" description="Sodium/calcium exchanger membrane region" evidence="10">
    <location>
        <begin position="593"/>
        <end position="709"/>
    </location>
</feature>
<feature type="transmembrane region" description="Helical" evidence="9">
    <location>
        <begin position="590"/>
        <end position="610"/>
    </location>
</feature>
<dbReference type="InterPro" id="IPR044880">
    <property type="entry name" value="NCX_ion-bd_dom_sf"/>
</dbReference>
<keyword evidence="12" id="KW-1185">Reference proteome</keyword>
<evidence type="ECO:0000256" key="8">
    <source>
        <dbReference type="SAM" id="MobiDB-lite"/>
    </source>
</evidence>
<feature type="domain" description="Sodium/calcium exchanger membrane region" evidence="10">
    <location>
        <begin position="974"/>
        <end position="1027"/>
    </location>
</feature>
<keyword evidence="6" id="KW-0406">Ion transport</keyword>
<organism evidence="11 12">
    <name type="scientific">Synchytrium endobioticum</name>
    <dbReference type="NCBI Taxonomy" id="286115"/>
    <lineage>
        <taxon>Eukaryota</taxon>
        <taxon>Fungi</taxon>
        <taxon>Fungi incertae sedis</taxon>
        <taxon>Chytridiomycota</taxon>
        <taxon>Chytridiomycota incertae sedis</taxon>
        <taxon>Chytridiomycetes</taxon>
        <taxon>Synchytriales</taxon>
        <taxon>Synchytriaceae</taxon>
        <taxon>Synchytrium</taxon>
    </lineage>
</organism>
<dbReference type="GO" id="GO:0015369">
    <property type="term" value="F:calcium:proton antiporter activity"/>
    <property type="evidence" value="ECO:0007669"/>
    <property type="project" value="TreeGrafter"/>
</dbReference>
<keyword evidence="4 9" id="KW-0812">Transmembrane</keyword>
<evidence type="ECO:0000256" key="9">
    <source>
        <dbReference type="SAM" id="Phobius"/>
    </source>
</evidence>
<dbReference type="STRING" id="286115.A0A507DUW1"/>
<reference evidence="11 12" key="1">
    <citation type="journal article" date="2019" name="Sci. Rep.">
        <title>Comparative genomics of chytrid fungi reveal insights into the obligate biotrophic and pathogenic lifestyle of Synchytrium endobioticum.</title>
        <authorList>
            <person name="van de Vossenberg B.T.L.H."/>
            <person name="Warris S."/>
            <person name="Nguyen H.D.T."/>
            <person name="van Gent-Pelzer M.P.E."/>
            <person name="Joly D.L."/>
            <person name="van de Geest H.C."/>
            <person name="Bonants P.J.M."/>
            <person name="Smith D.S."/>
            <person name="Levesque C.A."/>
            <person name="van der Lee T.A.J."/>
        </authorList>
    </citation>
    <scope>NUCLEOTIDE SEQUENCE [LARGE SCALE GENOMIC DNA]</scope>
    <source>
        <strain evidence="11 12">MB42</strain>
    </source>
</reference>
<dbReference type="Proteomes" id="UP000317494">
    <property type="component" value="Unassembled WGS sequence"/>
</dbReference>
<comment type="subcellular location">
    <subcellularLocation>
        <location evidence="1">Endomembrane system</location>
        <topology evidence="1">Multi-pass membrane protein</topology>
    </subcellularLocation>
</comment>
<feature type="transmembrane region" description="Helical" evidence="9">
    <location>
        <begin position="657"/>
        <end position="679"/>
    </location>
</feature>
<protein>
    <recommendedName>
        <fullName evidence="10">Sodium/calcium exchanger membrane region domain-containing protein</fullName>
    </recommendedName>
</protein>
<name>A0A507DUW1_9FUNG</name>
<dbReference type="AlphaFoldDB" id="A0A507DUW1"/>
<evidence type="ECO:0000256" key="1">
    <source>
        <dbReference type="ARBA" id="ARBA00004127"/>
    </source>
</evidence>
<comment type="caution">
    <text evidence="11">The sequence shown here is derived from an EMBL/GenBank/DDBJ whole genome shotgun (WGS) entry which is preliminary data.</text>
</comment>
<feature type="compositionally biased region" description="Acidic residues" evidence="8">
    <location>
        <begin position="89"/>
        <end position="105"/>
    </location>
</feature>
<feature type="compositionally biased region" description="Polar residues" evidence="8">
    <location>
        <begin position="815"/>
        <end position="829"/>
    </location>
</feature>
<dbReference type="GO" id="GO:0006874">
    <property type="term" value="P:intracellular calcium ion homeostasis"/>
    <property type="evidence" value="ECO:0007669"/>
    <property type="project" value="TreeGrafter"/>
</dbReference>
<feature type="transmembrane region" description="Helical" evidence="9">
    <location>
        <begin position="622"/>
        <end position="645"/>
    </location>
</feature>
<feature type="region of interest" description="Disordered" evidence="8">
    <location>
        <begin position="944"/>
        <end position="964"/>
    </location>
</feature>
<dbReference type="InterPro" id="IPR004837">
    <property type="entry name" value="NaCa_Exmemb"/>
</dbReference>
<dbReference type="PANTHER" id="PTHR31503">
    <property type="entry name" value="VACUOLAR CALCIUM ION TRANSPORTER"/>
    <property type="match status" value="1"/>
</dbReference>
<feature type="region of interest" description="Disordered" evidence="8">
    <location>
        <begin position="319"/>
        <end position="354"/>
    </location>
</feature>
<dbReference type="EMBL" id="QEAN01000003">
    <property type="protein sequence ID" value="TPX54670.1"/>
    <property type="molecule type" value="Genomic_DNA"/>
</dbReference>
<keyword evidence="5 9" id="KW-1133">Transmembrane helix</keyword>
<proteinExistence type="inferred from homology"/>
<evidence type="ECO:0000313" key="11">
    <source>
        <dbReference type="EMBL" id="TPX54670.1"/>
    </source>
</evidence>
<dbReference type="Gene3D" id="1.20.1420.30">
    <property type="entry name" value="NCX, central ion-binding region"/>
    <property type="match status" value="1"/>
</dbReference>
<keyword evidence="3" id="KW-0813">Transport</keyword>